<evidence type="ECO:0000313" key="2">
    <source>
        <dbReference type="Proteomes" id="UP000095283"/>
    </source>
</evidence>
<sequence length="299" mass="34726">MHNHGNLYNDCATVILVNIMLLIRLPLVTIRSFSSGDARFVEKMRLLDYWKLHDTALLSEFPRSNLLLMVDRRPLVLKEENSFRLISNTYLDLKKKLGDYGVPFDITSSCLLDAVDGPSNDLVRKISILDFLDFLFKFKNIHGKLYFFQFQSLVRWSHIYRRCPRCASALRMRMRTIIQGDRYFMILFLMLSSFPFSPVAITLVTDHTDEYCMLVRHKGSASGVYTAVAGFAHVFICNFSNLHKLIVIILQGLPRELEKRQELMYIPPSGAIAHQMIRAWVEGRLSTRWQAKHERSTPF</sequence>
<dbReference type="AlphaFoldDB" id="A0A1I7XDY8"/>
<proteinExistence type="predicted"/>
<evidence type="ECO:0000256" key="1">
    <source>
        <dbReference type="SAM" id="Phobius"/>
    </source>
</evidence>
<feature type="transmembrane region" description="Helical" evidence="1">
    <location>
        <begin position="12"/>
        <end position="30"/>
    </location>
</feature>
<dbReference type="WBParaSite" id="Hba_15751">
    <property type="protein sequence ID" value="Hba_15751"/>
    <property type="gene ID" value="Hba_15751"/>
</dbReference>
<protein>
    <submittedName>
        <fullName evidence="3">Ubiquitin-like domain-containing protein</fullName>
    </submittedName>
</protein>
<keyword evidence="1" id="KW-1133">Transmembrane helix</keyword>
<reference evidence="3" key="1">
    <citation type="submission" date="2016-11" db="UniProtKB">
        <authorList>
            <consortium name="WormBaseParasite"/>
        </authorList>
    </citation>
    <scope>IDENTIFICATION</scope>
</reference>
<accession>A0A1I7XDY8</accession>
<feature type="transmembrane region" description="Helical" evidence="1">
    <location>
        <begin position="183"/>
        <end position="204"/>
    </location>
</feature>
<organism evidence="2 3">
    <name type="scientific">Heterorhabditis bacteriophora</name>
    <name type="common">Entomopathogenic nematode worm</name>
    <dbReference type="NCBI Taxonomy" id="37862"/>
    <lineage>
        <taxon>Eukaryota</taxon>
        <taxon>Metazoa</taxon>
        <taxon>Ecdysozoa</taxon>
        <taxon>Nematoda</taxon>
        <taxon>Chromadorea</taxon>
        <taxon>Rhabditida</taxon>
        <taxon>Rhabditina</taxon>
        <taxon>Rhabditomorpha</taxon>
        <taxon>Strongyloidea</taxon>
        <taxon>Heterorhabditidae</taxon>
        <taxon>Heterorhabditis</taxon>
    </lineage>
</organism>
<evidence type="ECO:0000313" key="3">
    <source>
        <dbReference type="WBParaSite" id="Hba_15751"/>
    </source>
</evidence>
<feature type="transmembrane region" description="Helical" evidence="1">
    <location>
        <begin position="224"/>
        <end position="250"/>
    </location>
</feature>
<dbReference type="Proteomes" id="UP000095283">
    <property type="component" value="Unplaced"/>
</dbReference>
<dbReference type="PANTHER" id="PTHR11383">
    <property type="entry name" value="NUCLEOSIDE DIPHOSPHATE-LINKED MOIETY X MOTIF 13"/>
    <property type="match status" value="1"/>
</dbReference>
<keyword evidence="2" id="KW-1185">Reference proteome</keyword>
<keyword evidence="1" id="KW-0472">Membrane</keyword>
<name>A0A1I7XDY8_HETBA</name>
<keyword evidence="1" id="KW-0812">Transmembrane</keyword>
<dbReference type="PANTHER" id="PTHR11383:SF3">
    <property type="entry name" value="NAD(P)H PYROPHOSPHATASE NUDT13, MITOCHONDRIAL"/>
    <property type="match status" value="1"/>
</dbReference>